<feature type="active site" description="Charge relay system" evidence="7">
    <location>
        <position position="143"/>
    </location>
</feature>
<dbReference type="InterPro" id="IPR000120">
    <property type="entry name" value="Amidase"/>
</dbReference>
<evidence type="ECO:0000256" key="4">
    <source>
        <dbReference type="ARBA" id="ARBA00022840"/>
    </source>
</evidence>
<dbReference type="GO" id="GO:0050566">
    <property type="term" value="F:asparaginyl-tRNA synthase (glutamine-hydrolyzing) activity"/>
    <property type="evidence" value="ECO:0007669"/>
    <property type="project" value="UniProtKB-EC"/>
</dbReference>
<comment type="catalytic activity">
    <reaction evidence="6 7">
        <text>L-glutamyl-tRNA(Gln) + L-glutamine + ATP + H2O = L-glutaminyl-tRNA(Gln) + L-glutamate + ADP + phosphate + H(+)</text>
        <dbReference type="Rhea" id="RHEA:17521"/>
        <dbReference type="Rhea" id="RHEA-COMP:9681"/>
        <dbReference type="Rhea" id="RHEA-COMP:9684"/>
        <dbReference type="ChEBI" id="CHEBI:15377"/>
        <dbReference type="ChEBI" id="CHEBI:15378"/>
        <dbReference type="ChEBI" id="CHEBI:29985"/>
        <dbReference type="ChEBI" id="CHEBI:30616"/>
        <dbReference type="ChEBI" id="CHEBI:43474"/>
        <dbReference type="ChEBI" id="CHEBI:58359"/>
        <dbReference type="ChEBI" id="CHEBI:78520"/>
        <dbReference type="ChEBI" id="CHEBI:78521"/>
        <dbReference type="ChEBI" id="CHEBI:456216"/>
        <dbReference type="EC" id="6.3.5.7"/>
    </reaction>
</comment>
<dbReference type="PROSITE" id="PS00571">
    <property type="entry name" value="AMIDASES"/>
    <property type="match status" value="1"/>
</dbReference>
<sequence length="471" mass="51996">MNLTLESYINHINSGELKAVDVLNNYLNKSKDLNKENNAFVRFHEEYANEFIKNSDSTILKGAPIGVKDIFLTKGLVTSCCSKMLQNYISPYSSTCFLNLEKAGACMIGKTNMDEFAMGSSTENSFFGPTINPYGKNRIPGGSSGGSAAAVASDMCIASLGTDTGGSIRQPASMCGVVGFKPTYGRVSRYGIQAMASSLDQAGVFTKTVKDAAILTKYMSGKDKKDATSLDLDFSDSLDLALQKDNLKGYKIAVINQFFSEGLDQGVKKIILDKIEEIKDKGAEVEYIDFSILDYALSVYYIIMPAELSTNLSRFDGIRFGHQDETFKYDDIYSYYSSIRNEGFQDEAKRRIMIGTYVLSAGYYDAYYLRAQKVRKLIKEEYDKIFSKYDAIVGPVSPTPAWKIGEKINDPIKMYLSDIYTIPVNLAGLPAMSLPAGNIEKDGESLPVGLHIIANQLKEENIFSIASVLEK</sequence>
<dbReference type="Proteomes" id="UP000680365">
    <property type="component" value="Unassembled WGS sequence"/>
</dbReference>
<evidence type="ECO:0000256" key="1">
    <source>
        <dbReference type="ARBA" id="ARBA00008069"/>
    </source>
</evidence>
<evidence type="ECO:0000256" key="7">
    <source>
        <dbReference type="HAMAP-Rule" id="MF_00120"/>
    </source>
</evidence>
<comment type="function">
    <text evidence="7">Allows the formation of correctly charged Gln-tRNA(Gln) through the transamidation of misacylated Glu-tRNA(Gln) in organisms which lack glutaminyl-tRNA synthetase. The reaction takes place in the presence of glutamine and ATP through an activated gamma-phospho-Glu-tRNA(Gln).</text>
</comment>
<evidence type="ECO:0000256" key="6">
    <source>
        <dbReference type="ARBA" id="ARBA00047407"/>
    </source>
</evidence>
<dbReference type="NCBIfam" id="TIGR00132">
    <property type="entry name" value="gatA"/>
    <property type="match status" value="1"/>
</dbReference>
<reference evidence="9 10" key="1">
    <citation type="journal article" date="2021" name="Nat. Commun.">
        <title>Reductive evolution and unique predatory mode in the CPR bacterium Vampirococcus lugosii.</title>
        <authorList>
            <person name="Moreira D."/>
            <person name="Zivanovic Y."/>
            <person name="Lopez-Archilla A.I."/>
            <person name="Iniesto M."/>
            <person name="Lopez-Garcia P."/>
        </authorList>
    </citation>
    <scope>NUCLEOTIDE SEQUENCE [LARGE SCALE GENOMIC DNA]</scope>
    <source>
        <strain evidence="9">Chiprana</strain>
    </source>
</reference>
<keyword evidence="10" id="KW-1185">Reference proteome</keyword>
<comment type="subunit">
    <text evidence="7">Heterotrimer of A, B and C subunits.</text>
</comment>
<evidence type="ECO:0000256" key="2">
    <source>
        <dbReference type="ARBA" id="ARBA00022598"/>
    </source>
</evidence>
<keyword evidence="4 7" id="KW-0067">ATP-binding</keyword>
<organism evidence="9 10">
    <name type="scientific">Candidatus Vampirococcus lugosii</name>
    <dbReference type="NCBI Taxonomy" id="2789015"/>
    <lineage>
        <taxon>Bacteria</taxon>
        <taxon>Candidatus Absconditibacteriota</taxon>
        <taxon>Vampirococcus</taxon>
    </lineage>
</organism>
<dbReference type="InterPro" id="IPR023631">
    <property type="entry name" value="Amidase_dom"/>
</dbReference>
<dbReference type="PANTHER" id="PTHR11895">
    <property type="entry name" value="TRANSAMIDASE"/>
    <property type="match status" value="1"/>
</dbReference>
<comment type="similarity">
    <text evidence="1 7">Belongs to the amidase family. GatA subfamily.</text>
</comment>
<dbReference type="InterPro" id="IPR004412">
    <property type="entry name" value="GatA"/>
</dbReference>
<evidence type="ECO:0000256" key="5">
    <source>
        <dbReference type="ARBA" id="ARBA00022917"/>
    </source>
</evidence>
<gene>
    <name evidence="7" type="primary">gatA</name>
    <name evidence="9" type="ORF">VAMP_13n328</name>
</gene>
<keyword evidence="2 7" id="KW-0436">Ligase</keyword>
<evidence type="ECO:0000259" key="8">
    <source>
        <dbReference type="Pfam" id="PF01425"/>
    </source>
</evidence>
<dbReference type="EMBL" id="JAEDAM010000009">
    <property type="protein sequence ID" value="MBS8121684.1"/>
    <property type="molecule type" value="Genomic_DNA"/>
</dbReference>
<dbReference type="InterPro" id="IPR036928">
    <property type="entry name" value="AS_sf"/>
</dbReference>
<keyword evidence="5 7" id="KW-0648">Protein biosynthesis</keyword>
<name>A0ABS5QMI4_9BACT</name>
<proteinExistence type="inferred from homology"/>
<evidence type="ECO:0000313" key="10">
    <source>
        <dbReference type="Proteomes" id="UP000680365"/>
    </source>
</evidence>
<feature type="domain" description="Amidase" evidence="8">
    <location>
        <begin position="21"/>
        <end position="462"/>
    </location>
</feature>
<accession>A0ABS5QMI4</accession>
<evidence type="ECO:0000256" key="3">
    <source>
        <dbReference type="ARBA" id="ARBA00022741"/>
    </source>
</evidence>
<evidence type="ECO:0000313" key="9">
    <source>
        <dbReference type="EMBL" id="MBS8121684.1"/>
    </source>
</evidence>
<feature type="active site" description="Charge relay system" evidence="7">
    <location>
        <position position="68"/>
    </location>
</feature>
<comment type="caution">
    <text evidence="9">The sequence shown here is derived from an EMBL/GenBank/DDBJ whole genome shotgun (WGS) entry which is preliminary data.</text>
</comment>
<dbReference type="Pfam" id="PF01425">
    <property type="entry name" value="Amidase"/>
    <property type="match status" value="1"/>
</dbReference>
<dbReference type="EC" id="6.3.5.7" evidence="7"/>
<dbReference type="SUPFAM" id="SSF75304">
    <property type="entry name" value="Amidase signature (AS) enzymes"/>
    <property type="match status" value="1"/>
</dbReference>
<dbReference type="Gene3D" id="3.90.1300.10">
    <property type="entry name" value="Amidase signature (AS) domain"/>
    <property type="match status" value="1"/>
</dbReference>
<dbReference type="InterPro" id="IPR020556">
    <property type="entry name" value="Amidase_CS"/>
</dbReference>
<dbReference type="HAMAP" id="MF_00120">
    <property type="entry name" value="GatA"/>
    <property type="match status" value="1"/>
</dbReference>
<dbReference type="RefSeq" id="WP_213348458.1">
    <property type="nucleotide sequence ID" value="NZ_JAEDAM010000009.1"/>
</dbReference>
<keyword evidence="3 7" id="KW-0547">Nucleotide-binding</keyword>
<protein>
    <recommendedName>
        <fullName evidence="7">Glutamyl-tRNA(Gln) amidotransferase subunit A</fullName>
        <shortName evidence="7">Glu-ADT subunit A</shortName>
        <ecNumber evidence="7">6.3.5.7</ecNumber>
    </recommendedName>
</protein>
<dbReference type="PANTHER" id="PTHR11895:SF151">
    <property type="entry name" value="GLUTAMYL-TRNA(GLN) AMIDOTRANSFERASE SUBUNIT A"/>
    <property type="match status" value="1"/>
</dbReference>
<feature type="active site" description="Acyl-ester intermediate" evidence="7">
    <location>
        <position position="167"/>
    </location>
</feature>